<evidence type="ECO:0000313" key="3">
    <source>
        <dbReference type="Proteomes" id="UP000077671"/>
    </source>
</evidence>
<proteinExistence type="predicted"/>
<dbReference type="SUPFAM" id="SSF56349">
    <property type="entry name" value="DNA breaking-rejoining enzymes"/>
    <property type="match status" value="1"/>
</dbReference>
<evidence type="ECO:0008006" key="4">
    <source>
        <dbReference type="Google" id="ProtNLM"/>
    </source>
</evidence>
<dbReference type="AlphaFoldDB" id="A0A8T8SC00"/>
<reference evidence="2" key="2">
    <citation type="journal article" date="2019" name="IMA Fungus">
        <title>Genome sequencing and comparison of five Tilletia species to identify candidate genes for the detection of regulated species infecting wheat.</title>
        <authorList>
            <person name="Nguyen H.D.T."/>
            <person name="Sultana T."/>
            <person name="Kesanakurti P."/>
            <person name="Hambleton S."/>
        </authorList>
    </citation>
    <scope>NUCLEOTIDE SEQUENCE</scope>
    <source>
        <strain evidence="2">DAOMC 238032</strain>
    </source>
</reference>
<dbReference type="InterPro" id="IPR052925">
    <property type="entry name" value="Phage_Integrase-like_Recomb"/>
</dbReference>
<accession>A0A8T8SC00</accession>
<dbReference type="PANTHER" id="PTHR34605:SF3">
    <property type="entry name" value="P CELL-TYPE AGGLUTINATION PROTEIN MAP4-LIKE-RELATED"/>
    <property type="match status" value="1"/>
</dbReference>
<comment type="caution">
    <text evidence="2">The sequence shown here is derived from an EMBL/GenBank/DDBJ whole genome shotgun (WGS) entry which is preliminary data.</text>
</comment>
<name>A0A8T8SC00_9BASI</name>
<gene>
    <name evidence="2" type="ORF">A4X03_0g9309</name>
</gene>
<dbReference type="GO" id="GO:0006310">
    <property type="term" value="P:DNA recombination"/>
    <property type="evidence" value="ECO:0007669"/>
    <property type="project" value="UniProtKB-KW"/>
</dbReference>
<dbReference type="InterPro" id="IPR013762">
    <property type="entry name" value="Integrase-like_cat_sf"/>
</dbReference>
<dbReference type="GO" id="GO:0015074">
    <property type="term" value="P:DNA integration"/>
    <property type="evidence" value="ECO:0007669"/>
    <property type="project" value="InterPro"/>
</dbReference>
<dbReference type="GO" id="GO:0003677">
    <property type="term" value="F:DNA binding"/>
    <property type="evidence" value="ECO:0007669"/>
    <property type="project" value="InterPro"/>
</dbReference>
<evidence type="ECO:0000313" key="2">
    <source>
        <dbReference type="EMBL" id="KAE8236836.1"/>
    </source>
</evidence>
<protein>
    <recommendedName>
        <fullName evidence="4">Tyr recombinase domain-containing protein</fullName>
    </recommendedName>
</protein>
<dbReference type="Gene3D" id="1.10.443.10">
    <property type="entry name" value="Intergrase catalytic core"/>
    <property type="match status" value="1"/>
</dbReference>
<organism evidence="2 3">
    <name type="scientific">Tilletia caries</name>
    <name type="common">wheat bunt fungus</name>
    <dbReference type="NCBI Taxonomy" id="13290"/>
    <lineage>
        <taxon>Eukaryota</taxon>
        <taxon>Fungi</taxon>
        <taxon>Dikarya</taxon>
        <taxon>Basidiomycota</taxon>
        <taxon>Ustilaginomycotina</taxon>
        <taxon>Exobasidiomycetes</taxon>
        <taxon>Tilletiales</taxon>
        <taxon>Tilletiaceae</taxon>
        <taxon>Tilletia</taxon>
    </lineage>
</organism>
<dbReference type="InterPro" id="IPR011010">
    <property type="entry name" value="DNA_brk_join_enz"/>
</dbReference>
<dbReference type="Proteomes" id="UP000077671">
    <property type="component" value="Unassembled WGS sequence"/>
</dbReference>
<keyword evidence="1" id="KW-0233">DNA recombination</keyword>
<sequence>MPWALDASATRLLRRSAKLTALPTLEKRRPVRLPDLQAMREHADLSTPGHRAIWAAALFAFFAMCRPGEISIRTLTADTSERARWSNFSFVASRGARNIASVVLKLPSEKVHGSAGFDRIVAQQRKMPELCPVAAFHQHQASNAPRPNEDATKTGAFSYLTATGQRRELTDSHFTKTVNAWLHAAGRERVTGHCFRIGGATFFFSAEKPLDDIRIRGGWESDAYLVYIRDSYVRHAELFGDVDATHLFYG</sequence>
<dbReference type="EMBL" id="LWDD02003570">
    <property type="protein sequence ID" value="KAE8236836.1"/>
    <property type="molecule type" value="Genomic_DNA"/>
</dbReference>
<reference evidence="2" key="1">
    <citation type="submission" date="2016-04" db="EMBL/GenBank/DDBJ databases">
        <authorList>
            <person name="Nguyen H.D."/>
            <person name="Kesanakurti P."/>
            <person name="Cullis J."/>
            <person name="Levesque C.A."/>
            <person name="Hambleton S."/>
        </authorList>
    </citation>
    <scope>NUCLEOTIDE SEQUENCE</scope>
    <source>
        <strain evidence="2">DAOMC 238032</strain>
    </source>
</reference>
<dbReference type="PANTHER" id="PTHR34605">
    <property type="entry name" value="PHAGE_INTEGRASE DOMAIN-CONTAINING PROTEIN"/>
    <property type="match status" value="1"/>
</dbReference>
<evidence type="ECO:0000256" key="1">
    <source>
        <dbReference type="ARBA" id="ARBA00023172"/>
    </source>
</evidence>